<name>A0ABQ6N6P0_9STRA</name>
<keyword evidence="2" id="KW-1133">Transmembrane helix</keyword>
<feature type="transmembrane region" description="Helical" evidence="2">
    <location>
        <begin position="300"/>
        <end position="320"/>
    </location>
</feature>
<feature type="transmembrane region" description="Helical" evidence="2">
    <location>
        <begin position="256"/>
        <end position="274"/>
    </location>
</feature>
<feature type="transmembrane region" description="Helical" evidence="2">
    <location>
        <begin position="73"/>
        <end position="94"/>
    </location>
</feature>
<dbReference type="EMBL" id="BRYB01002275">
    <property type="protein sequence ID" value="GMI42309.1"/>
    <property type="molecule type" value="Genomic_DNA"/>
</dbReference>
<evidence type="ECO:0000313" key="4">
    <source>
        <dbReference type="Proteomes" id="UP001165060"/>
    </source>
</evidence>
<feature type="region of interest" description="Disordered" evidence="1">
    <location>
        <begin position="139"/>
        <end position="160"/>
    </location>
</feature>
<reference evidence="3 4" key="1">
    <citation type="journal article" date="2023" name="Commun. Biol.">
        <title>Genome analysis of Parmales, the sister group of diatoms, reveals the evolutionary specialization of diatoms from phago-mixotrophs to photoautotrophs.</title>
        <authorList>
            <person name="Ban H."/>
            <person name="Sato S."/>
            <person name="Yoshikawa S."/>
            <person name="Yamada K."/>
            <person name="Nakamura Y."/>
            <person name="Ichinomiya M."/>
            <person name="Sato N."/>
            <person name="Blanc-Mathieu R."/>
            <person name="Endo H."/>
            <person name="Kuwata A."/>
            <person name="Ogata H."/>
        </authorList>
    </citation>
    <scope>NUCLEOTIDE SEQUENCE [LARGE SCALE GENOMIC DNA]</scope>
</reference>
<sequence length="572" mass="61682">MDWSQIYDESGLDSTPTFPVFHPPLGPPHLLSFASAPSESGYTALACYIFTINYILGVGCLGVPFGFARAGLVLGSLLVVAVTLLSYATVSYVAESVGRAEELAKMPCERGSKCWLCLGHHGPGGVCREVTEGTPLKRAEDSYDALPPPTGGKRGRSDTMDSEADVDWSRAKSYEVVSLCQKFLGTRHVVLYQLSLLGLMYVGLLAYSQVFANSIQSTLPLVVPRWCLALLFALLVLPLSLVDLESQITVQAAMAVARFVAIFIMIIGSLYALWSDPLDNLSPSASPPYLAPPSPGKMSYTWDFTGFGVVFSTALFSQLFQHSVPGLIRPLPPADRPNVNGIFGAALGTTCFLYLLLGITAAVYFGKDTSSSINLNFTDFYYGLTLETASRAQLTLISILSQIVVLFPALDTLSVFPLICNTLGNNLNSATPGFSRAVNSLLKARGDTRPAPERRRLSQSVSSAFFRLTAAVPPIVLSVYCSDLAFSLQLAGVAGLYVAFVCPCLLQIESVKTMRRNELALYNDYSGWHSSKAVCWLVLVFAGLSGVVVGSQVWTSIIELLRDGDSESQTDN</sequence>
<feature type="transmembrane region" description="Helical" evidence="2">
    <location>
        <begin position="223"/>
        <end position="244"/>
    </location>
</feature>
<evidence type="ECO:0000313" key="3">
    <source>
        <dbReference type="EMBL" id="GMI42309.1"/>
    </source>
</evidence>
<dbReference type="PANTHER" id="PTHR16189">
    <property type="entry name" value="TRANSMEMBRANE PROTEIN 104-RELATED"/>
    <property type="match status" value="1"/>
</dbReference>
<feature type="transmembrane region" description="Helical" evidence="2">
    <location>
        <begin position="533"/>
        <end position="554"/>
    </location>
</feature>
<accession>A0ABQ6N6P0</accession>
<organism evidence="3 4">
    <name type="scientific">Tetraparma gracilis</name>
    <dbReference type="NCBI Taxonomy" id="2962635"/>
    <lineage>
        <taxon>Eukaryota</taxon>
        <taxon>Sar</taxon>
        <taxon>Stramenopiles</taxon>
        <taxon>Ochrophyta</taxon>
        <taxon>Bolidophyceae</taxon>
        <taxon>Parmales</taxon>
        <taxon>Triparmaceae</taxon>
        <taxon>Tetraparma</taxon>
    </lineage>
</organism>
<feature type="transmembrane region" description="Helical" evidence="2">
    <location>
        <begin position="45"/>
        <end position="67"/>
    </location>
</feature>
<dbReference type="PANTHER" id="PTHR16189:SF2">
    <property type="entry name" value="AMINO ACID TRANSPORTER TRANSMEMBRANE DOMAIN-CONTAINING PROTEIN"/>
    <property type="match status" value="1"/>
</dbReference>
<evidence type="ECO:0008006" key="5">
    <source>
        <dbReference type="Google" id="ProtNLM"/>
    </source>
</evidence>
<feature type="transmembrane region" description="Helical" evidence="2">
    <location>
        <begin position="486"/>
        <end position="506"/>
    </location>
</feature>
<gene>
    <name evidence="3" type="ORF">TeGR_g7067</name>
</gene>
<comment type="caution">
    <text evidence="3">The sequence shown here is derived from an EMBL/GenBank/DDBJ whole genome shotgun (WGS) entry which is preliminary data.</text>
</comment>
<keyword evidence="4" id="KW-1185">Reference proteome</keyword>
<proteinExistence type="predicted"/>
<evidence type="ECO:0000256" key="2">
    <source>
        <dbReference type="SAM" id="Phobius"/>
    </source>
</evidence>
<dbReference type="Proteomes" id="UP001165060">
    <property type="component" value="Unassembled WGS sequence"/>
</dbReference>
<feature type="transmembrane region" description="Helical" evidence="2">
    <location>
        <begin position="341"/>
        <end position="365"/>
    </location>
</feature>
<evidence type="ECO:0000256" key="1">
    <source>
        <dbReference type="SAM" id="MobiDB-lite"/>
    </source>
</evidence>
<protein>
    <recommendedName>
        <fullName evidence="5">Amino acid transporter transmembrane domain-containing protein</fullName>
    </recommendedName>
</protein>
<feature type="transmembrane region" description="Helical" evidence="2">
    <location>
        <begin position="189"/>
        <end position="211"/>
    </location>
</feature>
<keyword evidence="2" id="KW-0472">Membrane</keyword>
<keyword evidence="2" id="KW-0812">Transmembrane</keyword>